<keyword evidence="2" id="KW-1185">Reference proteome</keyword>
<accession>A0A0H1BS66</accession>
<reference evidence="2" key="1">
    <citation type="journal article" date="2015" name="PLoS Genet.">
        <title>The dynamic genome and transcriptome of the human fungal pathogen Blastomyces and close relative Emmonsia.</title>
        <authorList>
            <person name="Munoz J.F."/>
            <person name="Gauthier G.M."/>
            <person name="Desjardins C.A."/>
            <person name="Gallo J.E."/>
            <person name="Holder J."/>
            <person name="Sullivan T.D."/>
            <person name="Marty A.J."/>
            <person name="Carmen J.C."/>
            <person name="Chen Z."/>
            <person name="Ding L."/>
            <person name="Gujja S."/>
            <person name="Magrini V."/>
            <person name="Misas E."/>
            <person name="Mitreva M."/>
            <person name="Priest M."/>
            <person name="Saif S."/>
            <person name="Whiston E.A."/>
            <person name="Young S."/>
            <person name="Zeng Q."/>
            <person name="Goldman W.E."/>
            <person name="Mardis E.R."/>
            <person name="Taylor J.W."/>
            <person name="McEwen J.G."/>
            <person name="Clay O.K."/>
            <person name="Klein B.S."/>
            <person name="Cuomo C.A."/>
        </authorList>
    </citation>
    <scope>NUCLEOTIDE SEQUENCE [LARGE SCALE GENOMIC DNA]</scope>
    <source>
        <strain evidence="2">UAMH 139</strain>
    </source>
</reference>
<sequence length="55" mass="5723">MRDAVLVYGVDGEGDLSVSESDSAVRDANPEQAVRVFVFPQGNLSHAGSMGTNIG</sequence>
<dbReference type="AlphaFoldDB" id="A0A0H1BS66"/>
<dbReference type="EMBL" id="LDEV01001215">
    <property type="protein sequence ID" value="KLJ12001.1"/>
    <property type="molecule type" value="Genomic_DNA"/>
</dbReference>
<comment type="caution">
    <text evidence="1">The sequence shown here is derived from an EMBL/GenBank/DDBJ whole genome shotgun (WGS) entry which is preliminary data.</text>
</comment>
<proteinExistence type="predicted"/>
<organism evidence="1 2">
    <name type="scientific">Blastomyces silverae</name>
    <dbReference type="NCBI Taxonomy" id="2060906"/>
    <lineage>
        <taxon>Eukaryota</taxon>
        <taxon>Fungi</taxon>
        <taxon>Dikarya</taxon>
        <taxon>Ascomycota</taxon>
        <taxon>Pezizomycotina</taxon>
        <taxon>Eurotiomycetes</taxon>
        <taxon>Eurotiomycetidae</taxon>
        <taxon>Onygenales</taxon>
        <taxon>Ajellomycetaceae</taxon>
        <taxon>Blastomyces</taxon>
    </lineage>
</organism>
<gene>
    <name evidence="1" type="ORF">EMPG_12875</name>
</gene>
<evidence type="ECO:0000313" key="2">
    <source>
        <dbReference type="Proteomes" id="UP000053573"/>
    </source>
</evidence>
<evidence type="ECO:0000313" key="1">
    <source>
        <dbReference type="EMBL" id="KLJ12001.1"/>
    </source>
</evidence>
<dbReference type="Proteomes" id="UP000053573">
    <property type="component" value="Unassembled WGS sequence"/>
</dbReference>
<protein>
    <submittedName>
        <fullName evidence="1">Uncharacterized protein</fullName>
    </submittedName>
</protein>
<name>A0A0H1BS66_9EURO</name>